<accession>A0ABM9CQV8</accession>
<dbReference type="PRINTS" id="PR00081">
    <property type="entry name" value="GDHRDH"/>
</dbReference>
<dbReference type="InterPro" id="IPR020904">
    <property type="entry name" value="Sc_DH/Rdtase_CS"/>
</dbReference>
<name>A0ABM9CQV8_9BACL</name>
<comment type="similarity">
    <text evidence="1 3">Belongs to the short-chain dehydrogenases/reductases (SDR) family.</text>
</comment>
<dbReference type="InterPro" id="IPR036291">
    <property type="entry name" value="NAD(P)-bd_dom_sf"/>
</dbReference>
<dbReference type="Pfam" id="PF00106">
    <property type="entry name" value="adh_short"/>
    <property type="match status" value="1"/>
</dbReference>
<protein>
    <submittedName>
        <fullName evidence="5">Oxidoreductase</fullName>
        <ecNumber evidence="5">1.-.-.-</ecNumber>
    </submittedName>
</protein>
<feature type="domain" description="Ketoreductase" evidence="4">
    <location>
        <begin position="5"/>
        <end position="183"/>
    </location>
</feature>
<organism evidence="5 6">
    <name type="scientific">Paenibacillus plantiphilus</name>
    <dbReference type="NCBI Taxonomy" id="2905650"/>
    <lineage>
        <taxon>Bacteria</taxon>
        <taxon>Bacillati</taxon>
        <taxon>Bacillota</taxon>
        <taxon>Bacilli</taxon>
        <taxon>Bacillales</taxon>
        <taxon>Paenibacillaceae</taxon>
        <taxon>Paenibacillus</taxon>
    </lineage>
</organism>
<dbReference type="PROSITE" id="PS00061">
    <property type="entry name" value="ADH_SHORT"/>
    <property type="match status" value="1"/>
</dbReference>
<evidence type="ECO:0000256" key="2">
    <source>
        <dbReference type="ARBA" id="ARBA00023002"/>
    </source>
</evidence>
<evidence type="ECO:0000313" key="5">
    <source>
        <dbReference type="EMBL" id="CAH1221654.1"/>
    </source>
</evidence>
<keyword evidence="6" id="KW-1185">Reference proteome</keyword>
<sequence>MINGKIVLITGATSGIGAETAKLLAARGAIPILTGRNERKLLEAAAFIPSEHGCFKLDVTDRDETARVINEIAEKYGRIDVLLNNAGYGLFEPFAEASIERFEQMMNTNYMGIVRCIKAVLPIMEKQGNGHIINVASMAGKLSTPKSSAYAATKHAVLGLTNALRPELAALGIAVSAVNPGPTDTPFLHTADPQGTYAKKVSGYMLQPKQVAEAIVKVIMRRTPEVDLPLSASLGIRVYGLFPRLADRLASRWLHRK</sequence>
<dbReference type="SUPFAM" id="SSF51735">
    <property type="entry name" value="NAD(P)-binding Rossmann-fold domains"/>
    <property type="match status" value="1"/>
</dbReference>
<keyword evidence="2 5" id="KW-0560">Oxidoreductase</keyword>
<dbReference type="RefSeq" id="WP_236345485.1">
    <property type="nucleotide sequence ID" value="NZ_CAKMMF010000036.1"/>
</dbReference>
<dbReference type="Gene3D" id="3.40.50.720">
    <property type="entry name" value="NAD(P)-binding Rossmann-like Domain"/>
    <property type="match status" value="1"/>
</dbReference>
<dbReference type="Proteomes" id="UP000838686">
    <property type="component" value="Unassembled WGS sequence"/>
</dbReference>
<reference evidence="5" key="1">
    <citation type="submission" date="2022-01" db="EMBL/GenBank/DDBJ databases">
        <authorList>
            <person name="Criscuolo A."/>
        </authorList>
    </citation>
    <scope>NUCLEOTIDE SEQUENCE</scope>
    <source>
        <strain evidence="5">CIP111893</strain>
    </source>
</reference>
<evidence type="ECO:0000256" key="1">
    <source>
        <dbReference type="ARBA" id="ARBA00006484"/>
    </source>
</evidence>
<dbReference type="PANTHER" id="PTHR44196:SF1">
    <property type="entry name" value="DEHYDROGENASE_REDUCTASE SDR FAMILY MEMBER 7B"/>
    <property type="match status" value="1"/>
</dbReference>
<dbReference type="InterPro" id="IPR057326">
    <property type="entry name" value="KR_dom"/>
</dbReference>
<dbReference type="PANTHER" id="PTHR44196">
    <property type="entry name" value="DEHYDROGENASE/REDUCTASE SDR FAMILY MEMBER 7B"/>
    <property type="match status" value="1"/>
</dbReference>
<dbReference type="EMBL" id="CAKMMF010000036">
    <property type="protein sequence ID" value="CAH1221654.1"/>
    <property type="molecule type" value="Genomic_DNA"/>
</dbReference>
<gene>
    <name evidence="5" type="ORF">PAECIP111893_04753</name>
</gene>
<dbReference type="InterPro" id="IPR002347">
    <property type="entry name" value="SDR_fam"/>
</dbReference>
<evidence type="ECO:0000259" key="4">
    <source>
        <dbReference type="SMART" id="SM00822"/>
    </source>
</evidence>
<proteinExistence type="inferred from homology"/>
<dbReference type="EC" id="1.-.-.-" evidence="5"/>
<dbReference type="PRINTS" id="PR00080">
    <property type="entry name" value="SDRFAMILY"/>
</dbReference>
<dbReference type="SMART" id="SM00822">
    <property type="entry name" value="PKS_KR"/>
    <property type="match status" value="1"/>
</dbReference>
<comment type="caution">
    <text evidence="5">The sequence shown here is derived from an EMBL/GenBank/DDBJ whole genome shotgun (WGS) entry which is preliminary data.</text>
</comment>
<dbReference type="GO" id="GO:0016491">
    <property type="term" value="F:oxidoreductase activity"/>
    <property type="evidence" value="ECO:0007669"/>
    <property type="project" value="UniProtKB-KW"/>
</dbReference>
<evidence type="ECO:0000256" key="3">
    <source>
        <dbReference type="RuleBase" id="RU000363"/>
    </source>
</evidence>
<evidence type="ECO:0000313" key="6">
    <source>
        <dbReference type="Proteomes" id="UP000838686"/>
    </source>
</evidence>